<dbReference type="InterPro" id="IPR012506">
    <property type="entry name" value="TMEM86B-like"/>
</dbReference>
<dbReference type="GO" id="GO:0016787">
    <property type="term" value="F:hydrolase activity"/>
    <property type="evidence" value="ECO:0007669"/>
    <property type="project" value="TreeGrafter"/>
</dbReference>
<evidence type="ECO:0000256" key="4">
    <source>
        <dbReference type="ARBA" id="ARBA00022989"/>
    </source>
</evidence>
<accession>A0A6L8KFF4</accession>
<dbReference type="PANTHER" id="PTHR31885">
    <property type="entry name" value="GH04784P"/>
    <property type="match status" value="1"/>
</dbReference>
<feature type="transmembrane region" description="Helical" evidence="6">
    <location>
        <begin position="56"/>
        <end position="74"/>
    </location>
</feature>
<comment type="similarity">
    <text evidence="2">Belongs to the TMEM86 family.</text>
</comment>
<keyword evidence="4 6" id="KW-1133">Transmembrane helix</keyword>
<comment type="subcellular location">
    <subcellularLocation>
        <location evidence="1">Membrane</location>
        <topology evidence="1">Multi-pass membrane protein</topology>
    </subcellularLocation>
</comment>
<feature type="transmembrane region" description="Helical" evidence="6">
    <location>
        <begin position="163"/>
        <end position="181"/>
    </location>
</feature>
<comment type="caution">
    <text evidence="7">The sequence shown here is derived from an EMBL/GenBank/DDBJ whole genome shotgun (WGS) entry which is preliminary data.</text>
</comment>
<feature type="transmembrane region" description="Helical" evidence="6">
    <location>
        <begin position="27"/>
        <end position="44"/>
    </location>
</feature>
<dbReference type="EMBL" id="WWCN01000006">
    <property type="protein sequence ID" value="MYM23191.1"/>
    <property type="molecule type" value="Genomic_DNA"/>
</dbReference>
<dbReference type="Pfam" id="PF07947">
    <property type="entry name" value="YhhN"/>
    <property type="match status" value="1"/>
</dbReference>
<feature type="transmembrane region" description="Helical" evidence="6">
    <location>
        <begin position="109"/>
        <end position="127"/>
    </location>
</feature>
<evidence type="ECO:0000256" key="1">
    <source>
        <dbReference type="ARBA" id="ARBA00004141"/>
    </source>
</evidence>
<evidence type="ECO:0000256" key="5">
    <source>
        <dbReference type="ARBA" id="ARBA00023136"/>
    </source>
</evidence>
<sequence>MSWAILASALLAITGSAQGGEAIWLHYIFKPLTTMLVWAMVWRATAEGASLYRKAILAALLLSLFGDVFLMLPMQFGFELGLASFLIAHLFFLRAFTRDAPLFGRRLPLILLLALSLANLLVLWPGVGKGLQLPVVAYMLCLVAMTAQAVSRGLSLGTADGKLAAAGGIAFLISDTTLAYNKFHAPVPASALLVLGTYYAALYLIALSVRQKAATYAQ</sequence>
<keyword evidence="8" id="KW-1185">Reference proteome</keyword>
<dbReference type="PANTHER" id="PTHR31885:SF6">
    <property type="entry name" value="GH04784P"/>
    <property type="match status" value="1"/>
</dbReference>
<dbReference type="AlphaFoldDB" id="A0A6L8KFF4"/>
<reference evidence="7 8" key="1">
    <citation type="submission" date="2019-12" db="EMBL/GenBank/DDBJ databases">
        <title>Novel species isolated from a subtropical stream in China.</title>
        <authorList>
            <person name="Lu H."/>
        </authorList>
    </citation>
    <scope>NUCLEOTIDE SEQUENCE [LARGE SCALE GENOMIC DNA]</scope>
    <source>
        <strain evidence="7 8">FT135W</strain>
    </source>
</reference>
<keyword evidence="3 6" id="KW-0812">Transmembrane</keyword>
<evidence type="ECO:0000313" key="7">
    <source>
        <dbReference type="EMBL" id="MYM23191.1"/>
    </source>
</evidence>
<feature type="transmembrane region" description="Helical" evidence="6">
    <location>
        <begin position="133"/>
        <end position="151"/>
    </location>
</feature>
<dbReference type="GO" id="GO:0016020">
    <property type="term" value="C:membrane"/>
    <property type="evidence" value="ECO:0007669"/>
    <property type="project" value="UniProtKB-SubCell"/>
</dbReference>
<evidence type="ECO:0000256" key="6">
    <source>
        <dbReference type="SAM" id="Phobius"/>
    </source>
</evidence>
<feature type="transmembrane region" description="Helical" evidence="6">
    <location>
        <begin position="187"/>
        <end position="209"/>
    </location>
</feature>
<dbReference type="RefSeq" id="WP_161006686.1">
    <property type="nucleotide sequence ID" value="NZ_WWCN01000006.1"/>
</dbReference>
<evidence type="ECO:0000256" key="3">
    <source>
        <dbReference type="ARBA" id="ARBA00022692"/>
    </source>
</evidence>
<name>A0A6L8KFF4_9BURK</name>
<feature type="transmembrane region" description="Helical" evidence="6">
    <location>
        <begin position="80"/>
        <end position="97"/>
    </location>
</feature>
<evidence type="ECO:0000256" key="2">
    <source>
        <dbReference type="ARBA" id="ARBA00007375"/>
    </source>
</evidence>
<gene>
    <name evidence="7" type="ORF">GTP46_11090</name>
</gene>
<organism evidence="7 8">
    <name type="scientific">Duganella flavida</name>
    <dbReference type="NCBI Taxonomy" id="2692175"/>
    <lineage>
        <taxon>Bacteria</taxon>
        <taxon>Pseudomonadati</taxon>
        <taxon>Pseudomonadota</taxon>
        <taxon>Betaproteobacteria</taxon>
        <taxon>Burkholderiales</taxon>
        <taxon>Oxalobacteraceae</taxon>
        <taxon>Telluria group</taxon>
        <taxon>Duganella</taxon>
    </lineage>
</organism>
<dbReference type="Proteomes" id="UP000479335">
    <property type="component" value="Unassembled WGS sequence"/>
</dbReference>
<keyword evidence="5 6" id="KW-0472">Membrane</keyword>
<evidence type="ECO:0000313" key="8">
    <source>
        <dbReference type="Proteomes" id="UP000479335"/>
    </source>
</evidence>
<protein>
    <submittedName>
        <fullName evidence="7">Lysoplasmalogenase</fullName>
    </submittedName>
</protein>
<proteinExistence type="inferred from homology"/>